<dbReference type="Proteomes" id="UP001291623">
    <property type="component" value="Unassembled WGS sequence"/>
</dbReference>
<accession>A0AAE1S1M8</accession>
<keyword evidence="2" id="KW-1185">Reference proteome</keyword>
<dbReference type="EMBL" id="JAVYJV010000010">
    <property type="protein sequence ID" value="KAK4361082.1"/>
    <property type="molecule type" value="Genomic_DNA"/>
</dbReference>
<evidence type="ECO:0000313" key="2">
    <source>
        <dbReference type="Proteomes" id="UP001291623"/>
    </source>
</evidence>
<comment type="caution">
    <text evidence="1">The sequence shown here is derived from an EMBL/GenBank/DDBJ whole genome shotgun (WGS) entry which is preliminary data.</text>
</comment>
<sequence>MTELRNKILTLRDLLDLSPCIGSASVNELLLFTLKDLQQLYPTINPSISLSKIDEAPMHQALQFFFDTLISIGEMWTGVLLLDYMIKLASERMFDMMDEDDDEDGDEDDQIRYERPSFSTFGRVLSESYSSAKSSL</sequence>
<reference evidence="1" key="1">
    <citation type="submission" date="2023-12" db="EMBL/GenBank/DDBJ databases">
        <title>Genome assembly of Anisodus tanguticus.</title>
        <authorList>
            <person name="Wang Y.-J."/>
        </authorList>
    </citation>
    <scope>NUCLEOTIDE SEQUENCE</scope>
    <source>
        <strain evidence="1">KB-2021</strain>
        <tissue evidence="1">Leaf</tissue>
    </source>
</reference>
<dbReference type="AlphaFoldDB" id="A0AAE1S1M8"/>
<evidence type="ECO:0000313" key="1">
    <source>
        <dbReference type="EMBL" id="KAK4361082.1"/>
    </source>
</evidence>
<proteinExistence type="predicted"/>
<protein>
    <submittedName>
        <fullName evidence="1">Uncharacterized protein</fullName>
    </submittedName>
</protein>
<organism evidence="1 2">
    <name type="scientific">Anisodus tanguticus</name>
    <dbReference type="NCBI Taxonomy" id="243964"/>
    <lineage>
        <taxon>Eukaryota</taxon>
        <taxon>Viridiplantae</taxon>
        <taxon>Streptophyta</taxon>
        <taxon>Embryophyta</taxon>
        <taxon>Tracheophyta</taxon>
        <taxon>Spermatophyta</taxon>
        <taxon>Magnoliopsida</taxon>
        <taxon>eudicotyledons</taxon>
        <taxon>Gunneridae</taxon>
        <taxon>Pentapetalae</taxon>
        <taxon>asterids</taxon>
        <taxon>lamiids</taxon>
        <taxon>Solanales</taxon>
        <taxon>Solanaceae</taxon>
        <taxon>Solanoideae</taxon>
        <taxon>Hyoscyameae</taxon>
        <taxon>Anisodus</taxon>
    </lineage>
</organism>
<gene>
    <name evidence="1" type="ORF">RND71_020034</name>
</gene>
<name>A0AAE1S1M8_9SOLA</name>